<evidence type="ECO:0000313" key="1">
    <source>
        <dbReference type="EMBL" id="ALB23145.1"/>
    </source>
</evidence>
<accession>A0A6I5XYH7</accession>
<dbReference type="EMBL" id="CP012508">
    <property type="protein sequence ID" value="ALB23145.1"/>
    <property type="molecule type" value="Genomic_DNA"/>
</dbReference>
<dbReference type="Proteomes" id="UP000029558">
    <property type="component" value="Chromosome"/>
</dbReference>
<organism evidence="1 2">
    <name type="scientific">Piscirickettsia salmonis</name>
    <dbReference type="NCBI Taxonomy" id="1238"/>
    <lineage>
        <taxon>Bacteria</taxon>
        <taxon>Pseudomonadati</taxon>
        <taxon>Pseudomonadota</taxon>
        <taxon>Gammaproteobacteria</taxon>
        <taxon>Thiotrichales</taxon>
        <taxon>Piscirickettsiaceae</taxon>
        <taxon>Piscirickettsia</taxon>
    </lineage>
</organism>
<dbReference type="OrthoDB" id="5615924at2"/>
<proteinExistence type="predicted"/>
<protein>
    <submittedName>
        <fullName evidence="1">RNA polymerase subunit sigma-70</fullName>
    </submittedName>
</protein>
<sequence>MSYNFKGYLEELSKRCYQVIADPDADADLVDENKALLIKITDAEEAYDGFLSLNEANVTKTLTVNEDPNEALYSTFAVWLLTEQKKRGHSNLTEDHENIASLLAGIQPIELKQTHFLDNAFEMVYMFERELLQLEN</sequence>
<dbReference type="AlphaFoldDB" id="A0A6I5XYH7"/>
<gene>
    <name evidence="1" type="ORF">KU39_1965</name>
</gene>
<name>A0A6I5XYH7_PISSA</name>
<dbReference type="RefSeq" id="WP_027242770.1">
    <property type="nucleotide sequence ID" value="NZ_CP012508.1"/>
</dbReference>
<evidence type="ECO:0000313" key="2">
    <source>
        <dbReference type="Proteomes" id="UP000029558"/>
    </source>
</evidence>
<reference evidence="1 2" key="1">
    <citation type="journal article" date="2014" name="Genome Announc.">
        <title>Comparative Genome Analysis of Two Isolates of the Fish Pathogen Piscirickettsia salmonis from Different Hosts Reveals Major Differences in Virulence-Associated Secretion Systems.</title>
        <authorList>
            <person name="Bohle H."/>
            <person name="Henriquez P."/>
            <person name="Grothusen H."/>
            <person name="Navas E."/>
            <person name="Sandoval A."/>
            <person name="Bustamante F."/>
            <person name="Bustos P."/>
            <person name="Mancilla M."/>
        </authorList>
    </citation>
    <scope>NUCLEOTIDE SEQUENCE [LARGE SCALE GENOMIC DNA]</scope>
    <source>
        <strain evidence="2">B1-32597</strain>
    </source>
</reference>